<dbReference type="PANTHER" id="PTHR15139:SF0">
    <property type="entry name" value="TUBULIN-SPECIFIC CHAPERONE C"/>
    <property type="match status" value="1"/>
</dbReference>
<comment type="similarity">
    <text evidence="2">Belongs to the TBCC family.</text>
</comment>
<dbReference type="KEGG" id="sgh:107601434"/>
<dbReference type="Ensembl" id="ENSSGRT00000033276.1">
    <property type="protein sequence ID" value="ENSSGRP00000030991.1"/>
    <property type="gene ID" value="ENSSGRG00000017423.1"/>
</dbReference>
<keyword evidence="6" id="KW-0143">Chaperone</keyword>
<dbReference type="PANTHER" id="PTHR15139">
    <property type="entry name" value="TUBULIN FOLDING COFACTOR C"/>
    <property type="match status" value="1"/>
</dbReference>
<dbReference type="FunFam" id="1.20.58.1250:FF:000001">
    <property type="entry name" value="Tubulin-specific chaperone C"/>
    <property type="match status" value="1"/>
</dbReference>
<dbReference type="CTD" id="6903"/>
<dbReference type="Pfam" id="PF16752">
    <property type="entry name" value="TBCC_N"/>
    <property type="match status" value="1"/>
</dbReference>
<evidence type="ECO:0000256" key="4">
    <source>
        <dbReference type="ARBA" id="ARBA00022553"/>
    </source>
</evidence>
<evidence type="ECO:0000313" key="13">
    <source>
        <dbReference type="Proteomes" id="UP000472262"/>
    </source>
</evidence>
<evidence type="ECO:0000256" key="1">
    <source>
        <dbReference type="ARBA" id="ARBA00004496"/>
    </source>
</evidence>
<dbReference type="GO" id="GO:0007023">
    <property type="term" value="P:post-chaperonin tubulin folding pathway"/>
    <property type="evidence" value="ECO:0007669"/>
    <property type="project" value="InterPro"/>
</dbReference>
<keyword evidence="4" id="KW-0597">Phosphoprotein</keyword>
<keyword evidence="13" id="KW-1185">Reference proteome</keyword>
<evidence type="ECO:0000256" key="8">
    <source>
        <dbReference type="ARBA" id="ARBA00058607"/>
    </source>
</evidence>
<dbReference type="Gene3D" id="2.160.20.70">
    <property type="match status" value="1"/>
</dbReference>
<dbReference type="FunFam" id="2.160.20.70:FF:000007">
    <property type="entry name" value="tubulin-specific chaperone C"/>
    <property type="match status" value="1"/>
</dbReference>
<comment type="function">
    <text evidence="8">Tubulin-folding protein; involved in the final step of the tubulin folding pathway.</text>
</comment>
<dbReference type="InterPro" id="IPR006599">
    <property type="entry name" value="CARP_motif"/>
</dbReference>
<dbReference type="InterPro" id="IPR027684">
    <property type="entry name" value="TBCC"/>
</dbReference>
<evidence type="ECO:0000256" key="2">
    <source>
        <dbReference type="ARBA" id="ARBA00008848"/>
    </source>
</evidence>
<keyword evidence="3" id="KW-0963">Cytoplasm</keyword>
<accession>A0A672M3A1</accession>
<evidence type="ECO:0000256" key="9">
    <source>
        <dbReference type="ARBA" id="ARBA00067872"/>
    </source>
</evidence>
<dbReference type="OMA" id="YFQHEIT"/>
<proteinExistence type="inferred from homology"/>
<dbReference type="RefSeq" id="XP_016149097.1">
    <property type="nucleotide sequence ID" value="XM_016293611.1"/>
</dbReference>
<feature type="domain" description="C-CAP/cofactor C-like" evidence="11">
    <location>
        <begin position="156"/>
        <end position="317"/>
    </location>
</feature>
<dbReference type="Proteomes" id="UP000472262">
    <property type="component" value="Unassembled WGS sequence"/>
</dbReference>
<evidence type="ECO:0000256" key="7">
    <source>
        <dbReference type="ARBA" id="ARBA00026055"/>
    </source>
</evidence>
<evidence type="ECO:0000256" key="6">
    <source>
        <dbReference type="ARBA" id="ARBA00023186"/>
    </source>
</evidence>
<dbReference type="GO" id="GO:0007021">
    <property type="term" value="P:tubulin complex assembly"/>
    <property type="evidence" value="ECO:0007669"/>
    <property type="project" value="TreeGrafter"/>
</dbReference>
<comment type="subcellular location">
    <subcellularLocation>
        <location evidence="1">Cytoplasm</location>
    </subcellularLocation>
</comment>
<dbReference type="InterPro" id="IPR031925">
    <property type="entry name" value="TBCC_N"/>
</dbReference>
<reference evidence="12" key="2">
    <citation type="submission" date="2025-09" db="UniProtKB">
        <authorList>
            <consortium name="Ensembl"/>
        </authorList>
    </citation>
    <scope>IDENTIFICATION</scope>
</reference>
<dbReference type="Pfam" id="PF07986">
    <property type="entry name" value="TBCC"/>
    <property type="match status" value="1"/>
</dbReference>
<evidence type="ECO:0000256" key="5">
    <source>
        <dbReference type="ARBA" id="ARBA00022990"/>
    </source>
</evidence>
<evidence type="ECO:0000256" key="10">
    <source>
        <dbReference type="ARBA" id="ARBA00079876"/>
    </source>
</evidence>
<dbReference type="GO" id="GO:0015631">
    <property type="term" value="F:tubulin binding"/>
    <property type="evidence" value="ECO:0007669"/>
    <property type="project" value="InterPro"/>
</dbReference>
<gene>
    <name evidence="12" type="primary">tbcc</name>
</gene>
<reference evidence="12" key="1">
    <citation type="submission" date="2025-08" db="UniProtKB">
        <authorList>
            <consortium name="Ensembl"/>
        </authorList>
    </citation>
    <scope>IDENTIFICATION</scope>
</reference>
<evidence type="ECO:0000256" key="3">
    <source>
        <dbReference type="ARBA" id="ARBA00022490"/>
    </source>
</evidence>
<dbReference type="AlphaFoldDB" id="A0A672M3A1"/>
<dbReference type="SMART" id="SM00673">
    <property type="entry name" value="CARP"/>
    <property type="match status" value="2"/>
</dbReference>
<dbReference type="OrthoDB" id="194775at2759"/>
<evidence type="ECO:0000259" key="11">
    <source>
        <dbReference type="PROSITE" id="PS51329"/>
    </source>
</evidence>
<keyword evidence="5" id="KW-0007">Acetylation</keyword>
<dbReference type="GO" id="GO:0005829">
    <property type="term" value="C:cytosol"/>
    <property type="evidence" value="ECO:0007669"/>
    <property type="project" value="UniProtKB-ARBA"/>
</dbReference>
<organism evidence="12 13">
    <name type="scientific">Sinocyclocheilus grahami</name>
    <name type="common">Dianchi golden-line fish</name>
    <name type="synonym">Barbus grahami</name>
    <dbReference type="NCBI Taxonomy" id="75366"/>
    <lineage>
        <taxon>Eukaryota</taxon>
        <taxon>Metazoa</taxon>
        <taxon>Chordata</taxon>
        <taxon>Craniata</taxon>
        <taxon>Vertebrata</taxon>
        <taxon>Euteleostomi</taxon>
        <taxon>Actinopterygii</taxon>
        <taxon>Neopterygii</taxon>
        <taxon>Teleostei</taxon>
        <taxon>Ostariophysi</taxon>
        <taxon>Cypriniformes</taxon>
        <taxon>Cyprinidae</taxon>
        <taxon>Cyprininae</taxon>
        <taxon>Sinocyclocheilus</taxon>
    </lineage>
</organism>
<dbReference type="InterPro" id="IPR016098">
    <property type="entry name" value="CAP/MinC_C"/>
</dbReference>
<name>A0A672M3A1_SINGR</name>
<evidence type="ECO:0000313" key="12">
    <source>
        <dbReference type="Ensembl" id="ENSSGRP00000030991.1"/>
    </source>
</evidence>
<dbReference type="GeneID" id="107601434"/>
<dbReference type="InterPro" id="IPR038397">
    <property type="entry name" value="TBCC_N_sf"/>
</dbReference>
<dbReference type="Gene3D" id="1.20.58.1250">
    <property type="entry name" value="Tubulin Binding Cofactor C, N-terminal domain"/>
    <property type="match status" value="1"/>
</dbReference>
<comment type="subunit">
    <text evidence="7">Supercomplex made of cofactors A to E. Cofactors A and D function by capturing and stabilizing tubulin in a quasi-native conformation. Cofactor E binds to the cofactor D-tubulin complex; interaction with cofactor C then causes the release of tubulin polypeptides that are committed to the native state.</text>
</comment>
<dbReference type="InParanoid" id="A0A672M3A1"/>
<sequence>MAALGVEVNVRNDDGETNTAVKVPERVLLRDQARLEEAERRRNVKESQTVTEEKSDFFTSTFKAEKTAVEEMLSSCNDNDNGKAAKTLEEATLKIQQLLKSLNDSMMFLTQYEIRQAQASLQNLQSALAEKRDEVLPKKKFAFRSRNTGASKQPAPIQQTSDAAGTVVVDAAVSVDQCGFSNADNQVLIKQAEEIQQRDVLLSHLTNCKVRLYGCPSTVHIKNVRGCEILCGPVSSSVFVDQCTDSTLVFPCQQLRTHNTTATQIYLHVTSRAIIEDCHGVRFAPFTWTYPGIHDHFKVAGLDPNRNNWTEVDDFNWLAAGTPSPNWTVIPETERICSWDIVEQAS</sequence>
<dbReference type="InterPro" id="IPR017901">
    <property type="entry name" value="C-CAP_CF_C-like"/>
</dbReference>
<dbReference type="PROSITE" id="PS51329">
    <property type="entry name" value="C_CAP_COFACTOR_C"/>
    <property type="match status" value="1"/>
</dbReference>
<protein>
    <recommendedName>
        <fullName evidence="9">Tubulin-specific chaperone C</fullName>
    </recommendedName>
    <alternativeName>
        <fullName evidence="10">Tubulin-folding cofactor C</fullName>
    </alternativeName>
</protein>
<dbReference type="FunCoup" id="A0A672M3A1">
    <property type="interactions" value="2023"/>
</dbReference>
<dbReference type="InterPro" id="IPR012945">
    <property type="entry name" value="Tubulin-bd_cofactor_C_dom"/>
</dbReference>